<dbReference type="Proteomes" id="UP000095767">
    <property type="component" value="Unassembled WGS sequence"/>
</dbReference>
<sequence>MECSKRGAGAAAILHDDQLVEILSRVPGQVPQPVQSYELFIWVLKDYETQQWILKDTITSWLILFTTAAKS</sequence>
<evidence type="ECO:0000313" key="1">
    <source>
        <dbReference type="EMBL" id="OEL12858.1"/>
    </source>
</evidence>
<accession>A0A1E5UJ71</accession>
<name>A0A1E5UJ71_9POAL</name>
<comment type="caution">
    <text evidence="1">The sequence shown here is derived from an EMBL/GenBank/DDBJ whole genome shotgun (WGS) entry which is preliminary data.</text>
</comment>
<dbReference type="EMBL" id="LWDX02075620">
    <property type="protein sequence ID" value="OEL12858.1"/>
    <property type="molecule type" value="Genomic_DNA"/>
</dbReference>
<gene>
    <name evidence="1" type="ORF">BAE44_0026123</name>
</gene>
<evidence type="ECO:0000313" key="2">
    <source>
        <dbReference type="Proteomes" id="UP000095767"/>
    </source>
</evidence>
<reference evidence="1 2" key="1">
    <citation type="submission" date="2016-09" db="EMBL/GenBank/DDBJ databases">
        <title>The draft genome of Dichanthelium oligosanthes: A C3 panicoid grass species.</title>
        <authorList>
            <person name="Studer A.J."/>
            <person name="Schnable J.C."/>
            <person name="Brutnell T.P."/>
        </authorList>
    </citation>
    <scope>NUCLEOTIDE SEQUENCE [LARGE SCALE GENOMIC DNA]</scope>
    <source>
        <strain evidence="2">cv. Kellogg 1175</strain>
        <tissue evidence="1">Leaf</tissue>
    </source>
</reference>
<dbReference type="AlphaFoldDB" id="A0A1E5UJ71"/>
<organism evidence="1 2">
    <name type="scientific">Dichanthelium oligosanthes</name>
    <dbReference type="NCBI Taxonomy" id="888268"/>
    <lineage>
        <taxon>Eukaryota</taxon>
        <taxon>Viridiplantae</taxon>
        <taxon>Streptophyta</taxon>
        <taxon>Embryophyta</taxon>
        <taxon>Tracheophyta</taxon>
        <taxon>Spermatophyta</taxon>
        <taxon>Magnoliopsida</taxon>
        <taxon>Liliopsida</taxon>
        <taxon>Poales</taxon>
        <taxon>Poaceae</taxon>
        <taxon>PACMAD clade</taxon>
        <taxon>Panicoideae</taxon>
        <taxon>Panicodae</taxon>
        <taxon>Paniceae</taxon>
        <taxon>Dichantheliinae</taxon>
        <taxon>Dichanthelium</taxon>
    </lineage>
</organism>
<protein>
    <submittedName>
        <fullName evidence="1">Uncharacterized protein</fullName>
    </submittedName>
</protein>
<keyword evidence="2" id="KW-1185">Reference proteome</keyword>
<proteinExistence type="predicted"/>